<dbReference type="EC" id="5.4.99.-" evidence="6"/>
<dbReference type="SMART" id="SM00363">
    <property type="entry name" value="S4"/>
    <property type="match status" value="1"/>
</dbReference>
<dbReference type="PANTHER" id="PTHR47683:SF3">
    <property type="entry name" value="RIBOSOMAL LARGE SUBUNIT PSEUDOURIDINE SYNTHASE B"/>
    <property type="match status" value="1"/>
</dbReference>
<dbReference type="PANTHER" id="PTHR47683">
    <property type="entry name" value="PSEUDOURIDINE SYNTHASE FAMILY PROTEIN-RELATED"/>
    <property type="match status" value="1"/>
</dbReference>
<organism evidence="9 10">
    <name type="scientific">Terrihabitans rhizophilus</name>
    <dbReference type="NCBI Taxonomy" id="3092662"/>
    <lineage>
        <taxon>Bacteria</taxon>
        <taxon>Pseudomonadati</taxon>
        <taxon>Pseudomonadota</taxon>
        <taxon>Alphaproteobacteria</taxon>
        <taxon>Hyphomicrobiales</taxon>
        <taxon>Terrihabitans</taxon>
    </lineage>
</organism>
<dbReference type="CDD" id="cd00165">
    <property type="entry name" value="S4"/>
    <property type="match status" value="1"/>
</dbReference>
<comment type="catalytic activity">
    <reaction evidence="1">
        <text>a uridine in RNA = a pseudouridine in RNA</text>
        <dbReference type="Rhea" id="RHEA:48348"/>
        <dbReference type="Rhea" id="RHEA-COMP:12068"/>
        <dbReference type="Rhea" id="RHEA-COMP:12069"/>
        <dbReference type="ChEBI" id="CHEBI:65314"/>
        <dbReference type="ChEBI" id="CHEBI:65315"/>
    </reaction>
</comment>
<dbReference type="InterPro" id="IPR020094">
    <property type="entry name" value="TruA/RsuA/RluB/E/F_N"/>
</dbReference>
<evidence type="ECO:0000256" key="3">
    <source>
        <dbReference type="ARBA" id="ARBA00022884"/>
    </source>
</evidence>
<dbReference type="Proteomes" id="UP001274321">
    <property type="component" value="Unassembled WGS sequence"/>
</dbReference>
<dbReference type="InterPro" id="IPR050343">
    <property type="entry name" value="RsuA_PseudoU_synthase"/>
</dbReference>
<evidence type="ECO:0000313" key="9">
    <source>
        <dbReference type="EMBL" id="MDX6806911.1"/>
    </source>
</evidence>
<dbReference type="Pfam" id="PF00849">
    <property type="entry name" value="PseudoU_synth_2"/>
    <property type="match status" value="1"/>
</dbReference>
<dbReference type="SUPFAM" id="SSF55120">
    <property type="entry name" value="Pseudouridine synthase"/>
    <property type="match status" value="1"/>
</dbReference>
<name>A0ABU4RVL4_9HYPH</name>
<keyword evidence="4 6" id="KW-0413">Isomerase</keyword>
<feature type="domain" description="RNA-binding S4" evidence="8">
    <location>
        <begin position="19"/>
        <end position="78"/>
    </location>
</feature>
<dbReference type="InterPro" id="IPR036986">
    <property type="entry name" value="S4_RNA-bd_sf"/>
</dbReference>
<protein>
    <recommendedName>
        <fullName evidence="6">Pseudouridine synthase</fullName>
        <ecNumber evidence="6">5.4.99.-</ecNumber>
    </recommendedName>
</protein>
<dbReference type="Gene3D" id="3.30.70.1560">
    <property type="entry name" value="Alpha-L RNA-binding motif"/>
    <property type="match status" value="1"/>
</dbReference>
<evidence type="ECO:0000256" key="7">
    <source>
        <dbReference type="SAM" id="MobiDB-lite"/>
    </source>
</evidence>
<feature type="compositionally biased region" description="Basic and acidic residues" evidence="7">
    <location>
        <begin position="567"/>
        <end position="579"/>
    </location>
</feature>
<evidence type="ECO:0000313" key="10">
    <source>
        <dbReference type="Proteomes" id="UP001274321"/>
    </source>
</evidence>
<feature type="compositionally biased region" description="Basic and acidic residues" evidence="7">
    <location>
        <begin position="456"/>
        <end position="560"/>
    </location>
</feature>
<keyword evidence="3 5" id="KW-0694">RNA-binding</keyword>
<dbReference type="InterPro" id="IPR018496">
    <property type="entry name" value="PsdUridine_synth_RsuA/RluB_CS"/>
</dbReference>
<proteinExistence type="inferred from homology"/>
<comment type="caution">
    <text evidence="9">The sequence shown here is derived from an EMBL/GenBank/DDBJ whole genome shotgun (WGS) entry which is preliminary data.</text>
</comment>
<gene>
    <name evidence="9" type="ORF">SCD90_12625</name>
</gene>
<dbReference type="PROSITE" id="PS01149">
    <property type="entry name" value="PSI_RSU"/>
    <property type="match status" value="1"/>
</dbReference>
<reference evidence="9 10" key="1">
    <citation type="submission" date="2023-11" db="EMBL/GenBank/DDBJ databases">
        <authorList>
            <person name="Bao R."/>
        </authorList>
    </citation>
    <scope>NUCLEOTIDE SEQUENCE [LARGE SCALE GENOMIC DNA]</scope>
    <source>
        <strain evidence="9 10">PJ23</strain>
    </source>
</reference>
<feature type="region of interest" description="Disordered" evidence="7">
    <location>
        <begin position="263"/>
        <end position="579"/>
    </location>
</feature>
<dbReference type="Pfam" id="PF01479">
    <property type="entry name" value="S4"/>
    <property type="match status" value="1"/>
</dbReference>
<feature type="compositionally biased region" description="Basic and acidic residues" evidence="7">
    <location>
        <begin position="402"/>
        <end position="448"/>
    </location>
</feature>
<comment type="similarity">
    <text evidence="2 6">Belongs to the pseudouridine synthase RsuA family.</text>
</comment>
<dbReference type="InterPro" id="IPR042092">
    <property type="entry name" value="PsdUridine_s_RsuA/RluB/E/F_cat"/>
</dbReference>
<dbReference type="SUPFAM" id="SSF55174">
    <property type="entry name" value="Alpha-L RNA-binding motif"/>
    <property type="match status" value="1"/>
</dbReference>
<dbReference type="EMBL" id="JAXAFJ010000007">
    <property type="protein sequence ID" value="MDX6806911.1"/>
    <property type="molecule type" value="Genomic_DNA"/>
</dbReference>
<evidence type="ECO:0000256" key="6">
    <source>
        <dbReference type="RuleBase" id="RU003887"/>
    </source>
</evidence>
<feature type="non-terminal residue" evidence="9">
    <location>
        <position position="579"/>
    </location>
</feature>
<evidence type="ECO:0000256" key="1">
    <source>
        <dbReference type="ARBA" id="ARBA00000073"/>
    </source>
</evidence>
<feature type="compositionally biased region" description="Basic and acidic residues" evidence="7">
    <location>
        <begin position="301"/>
        <end position="327"/>
    </location>
</feature>
<dbReference type="InterPro" id="IPR000748">
    <property type="entry name" value="PsdUridine_synth_RsuA/RluB/E/F"/>
</dbReference>
<accession>A0ABU4RVL4</accession>
<sequence>MTDINEPNGTGKTADADSARIAKVIARAGLASRRDAEVMVEEGRVSLNGRIITSPAVNVGPDDKVAVDGKPLPARERTRLWLYHKPRGLVTTAKDPEGRQTVFEVLPEELPRVVSVGRLDLNTEGLLLLTNDGGLARVLSHPDTAWLRRYRVRAYGDVTPDVLGRLRDGIEIDGFSYGPIEAEIDRKQGDNVWLVLGLREGKNREVRRVLEHLGLTVNRLIRVSFGPFQLGDMPEGSVEEIRTRYLRDQLGSLADDAGCDFEAPIVDRTQQPKRSRVLNDEPVEGVRRRNGLTTDRKGRRVFVERIEKEKPAPRPERSRDERPRGDFGGRPAFGEGRGREDRPTGDHGAARPRHPQGERTGPRTEWASRERPAGARSRPPEKQEFRGDRPAPGDRGGPRPFRSREDGPRPERTERPRSDRPAGDRPYGDRPNRDRPQGERPRGDRPFSDRPQGGRPRGDRPSGDRPQGERPRGDRPFGDRPQGDRPRGDRPFGGRPQGDRPRTDRPFGDRPREDRRPDERPRGRADGQQERGARPPRREGFAPRGDDRGAERPRSGENRGRPFQGERPPRAEGGADRAP</sequence>
<dbReference type="Gene3D" id="3.30.70.580">
    <property type="entry name" value="Pseudouridine synthase I, catalytic domain, N-terminal subdomain"/>
    <property type="match status" value="1"/>
</dbReference>
<evidence type="ECO:0000256" key="2">
    <source>
        <dbReference type="ARBA" id="ARBA00008348"/>
    </source>
</evidence>
<dbReference type="Gene3D" id="3.10.290.10">
    <property type="entry name" value="RNA-binding S4 domain"/>
    <property type="match status" value="1"/>
</dbReference>
<evidence type="ECO:0000256" key="5">
    <source>
        <dbReference type="PROSITE-ProRule" id="PRU00182"/>
    </source>
</evidence>
<evidence type="ECO:0000259" key="8">
    <source>
        <dbReference type="SMART" id="SM00363"/>
    </source>
</evidence>
<dbReference type="RefSeq" id="WP_319845030.1">
    <property type="nucleotide sequence ID" value="NZ_JAXAFJ010000007.1"/>
</dbReference>
<dbReference type="InterPro" id="IPR020103">
    <property type="entry name" value="PsdUridine_synth_cat_dom_sf"/>
</dbReference>
<keyword evidence="10" id="KW-1185">Reference proteome</keyword>
<dbReference type="InterPro" id="IPR002942">
    <property type="entry name" value="S4_RNA-bd"/>
</dbReference>
<dbReference type="NCBIfam" id="TIGR00093">
    <property type="entry name" value="pseudouridine synthase"/>
    <property type="match status" value="1"/>
</dbReference>
<dbReference type="PROSITE" id="PS50889">
    <property type="entry name" value="S4"/>
    <property type="match status" value="1"/>
</dbReference>
<evidence type="ECO:0000256" key="4">
    <source>
        <dbReference type="ARBA" id="ARBA00023235"/>
    </source>
</evidence>
<feature type="compositionally biased region" description="Basic and acidic residues" evidence="7">
    <location>
        <begin position="336"/>
        <end position="392"/>
    </location>
</feature>
<dbReference type="InterPro" id="IPR006145">
    <property type="entry name" value="PsdUridine_synth_RsuA/RluA"/>
</dbReference>